<dbReference type="Proteomes" id="UP000721954">
    <property type="component" value="Unassembled WGS sequence"/>
</dbReference>
<evidence type="ECO:0000256" key="1">
    <source>
        <dbReference type="SAM" id="MobiDB-lite"/>
    </source>
</evidence>
<keyword evidence="3" id="KW-1185">Reference proteome</keyword>
<feature type="compositionally biased region" description="Low complexity" evidence="1">
    <location>
        <begin position="94"/>
        <end position="121"/>
    </location>
</feature>
<feature type="compositionally biased region" description="Low complexity" evidence="1">
    <location>
        <begin position="51"/>
        <end position="75"/>
    </location>
</feature>
<reference evidence="2 3" key="1">
    <citation type="submission" date="2021-02" db="EMBL/GenBank/DDBJ databases">
        <title>Streptomyces spirodelae sp. nov., isolated from duckweed.</title>
        <authorList>
            <person name="Saimee Y."/>
            <person name="Duangmal K."/>
        </authorList>
    </citation>
    <scope>NUCLEOTIDE SEQUENCE [LARGE SCALE GENOMIC DNA]</scope>
    <source>
        <strain evidence="2 3">DSM 42105</strain>
    </source>
</reference>
<dbReference type="EMBL" id="JAFFZM010000005">
    <property type="protein sequence ID" value="MBO8198757.1"/>
    <property type="molecule type" value="Genomic_DNA"/>
</dbReference>
<feature type="region of interest" description="Disordered" evidence="1">
    <location>
        <begin position="37"/>
        <end position="121"/>
    </location>
</feature>
<evidence type="ECO:0000313" key="3">
    <source>
        <dbReference type="Proteomes" id="UP000721954"/>
    </source>
</evidence>
<sequence>MHRLLAAALTCVVAAGLAVGAGFGIVAALNAAPEQPNVPLVHFHSSPDEVPGLGESASPSASPSGSASPSRSGASHDSGAAERSEESPGGDDGGAASSASPGAAGSSRGAEEPAASATPRG</sequence>
<name>A0ABS3XUU9_9ACTN</name>
<accession>A0ABS3XUU9</accession>
<protein>
    <submittedName>
        <fullName evidence="2">Uncharacterized protein</fullName>
    </submittedName>
</protein>
<comment type="caution">
    <text evidence="2">The sequence shown here is derived from an EMBL/GenBank/DDBJ whole genome shotgun (WGS) entry which is preliminary data.</text>
</comment>
<dbReference type="RefSeq" id="WP_209210702.1">
    <property type="nucleotide sequence ID" value="NZ_JAFFZM010000005.1"/>
</dbReference>
<gene>
    <name evidence="2" type="ORF">JW613_10630</name>
</gene>
<dbReference type="GeneID" id="96259063"/>
<organism evidence="2 3">
    <name type="scientific">Streptomyces smyrnaeus</name>
    <dbReference type="NCBI Taxonomy" id="1387713"/>
    <lineage>
        <taxon>Bacteria</taxon>
        <taxon>Bacillati</taxon>
        <taxon>Actinomycetota</taxon>
        <taxon>Actinomycetes</taxon>
        <taxon>Kitasatosporales</taxon>
        <taxon>Streptomycetaceae</taxon>
        <taxon>Streptomyces</taxon>
    </lineage>
</organism>
<evidence type="ECO:0000313" key="2">
    <source>
        <dbReference type="EMBL" id="MBO8198757.1"/>
    </source>
</evidence>
<proteinExistence type="predicted"/>